<evidence type="ECO:0000256" key="4">
    <source>
        <dbReference type="ARBA" id="ARBA00022759"/>
    </source>
</evidence>
<dbReference type="Pfam" id="PF03787">
    <property type="entry name" value="RAMPs"/>
    <property type="match status" value="1"/>
</dbReference>
<keyword evidence="4" id="KW-0255">Endonuclease</keyword>
<evidence type="ECO:0000256" key="3">
    <source>
        <dbReference type="ARBA" id="ARBA00022722"/>
    </source>
</evidence>
<evidence type="ECO:0000313" key="11">
    <source>
        <dbReference type="Proteomes" id="UP001058120"/>
    </source>
</evidence>
<dbReference type="EMBL" id="CP065938">
    <property type="protein sequence ID" value="UWX05982.1"/>
    <property type="molecule type" value="Genomic_DNA"/>
</dbReference>
<evidence type="ECO:0000313" key="10">
    <source>
        <dbReference type="EMBL" id="UWX05982.1"/>
    </source>
</evidence>
<dbReference type="InterPro" id="IPR013412">
    <property type="entry name" value="CRISPR-assoc_RAMP_Csm3"/>
</dbReference>
<evidence type="ECO:0000256" key="6">
    <source>
        <dbReference type="ARBA" id="ARBA00022884"/>
    </source>
</evidence>
<gene>
    <name evidence="10" type="primary">csm3</name>
    <name evidence="10" type="ORF">JBF11_01260</name>
</gene>
<name>A0ABY5Y3L7_9BACT</name>
<reference evidence="10" key="1">
    <citation type="submission" date="2020-12" db="EMBL/GenBank/DDBJ databases">
        <title>Taurinivorans muris gen. nov., sp. nov., fundamental and realized metabolic niche of a ubiquitous sulfidogenic bacterium in the murine intestine.</title>
        <authorList>
            <person name="Ye H."/>
            <person name="Hanson B.T."/>
            <person name="Loy A."/>
        </authorList>
    </citation>
    <scope>NUCLEOTIDE SEQUENCE</scope>
    <source>
        <strain evidence="10">LT0009</strain>
    </source>
</reference>
<evidence type="ECO:0000256" key="1">
    <source>
        <dbReference type="ARBA" id="ARBA00006342"/>
    </source>
</evidence>
<dbReference type="RefSeq" id="WP_334315577.1">
    <property type="nucleotide sequence ID" value="NZ_CP065938.1"/>
</dbReference>
<keyword evidence="5" id="KW-0378">Hydrolase</keyword>
<evidence type="ECO:0000256" key="7">
    <source>
        <dbReference type="ARBA" id="ARBA00023118"/>
    </source>
</evidence>
<sequence length="226" mass="24725">MKLNTIVTLKGVICLKTGLHIGAGKDNIEIGGLDLPIMKNPRTKAPYIPGSSIKGKMRSMLEVTGLAGIEGTKPIVSIKGEPCGCGECLVCDLFGTHAAATELQNKKPTRLLVRDAVLTEDFQKKFENDELPMEIKYENIINRISGTAEHPRPVERVPAGVKFEFELAIKVFEGDNEEKFKEVVSKGLKLIELDGLGGHTSRGSGQVKFENLTFNGETFNLDHVTF</sequence>
<dbReference type="PANTHER" id="PTHR35579:SF6">
    <property type="entry name" value="DUF324 DOMAIN-CONTAINING PROTEIN"/>
    <property type="match status" value="1"/>
</dbReference>
<evidence type="ECO:0000259" key="9">
    <source>
        <dbReference type="Pfam" id="PF03787"/>
    </source>
</evidence>
<organism evidence="10 11">
    <name type="scientific">Taurinivorans muris</name>
    <dbReference type="NCBI Taxonomy" id="2787751"/>
    <lineage>
        <taxon>Bacteria</taxon>
        <taxon>Pseudomonadati</taxon>
        <taxon>Thermodesulfobacteriota</taxon>
        <taxon>Desulfovibrionia</taxon>
        <taxon>Desulfovibrionales</taxon>
        <taxon>Desulfovibrionaceae</taxon>
        <taxon>Taurinivorans</taxon>
    </lineage>
</organism>
<dbReference type="PANTHER" id="PTHR35579">
    <property type="entry name" value="CRISPR SYSTEM CMS ENDORIBONUCLEASE CSM3"/>
    <property type="match status" value="1"/>
</dbReference>
<dbReference type="InterPro" id="IPR005537">
    <property type="entry name" value="RAMP_III_fam"/>
</dbReference>
<evidence type="ECO:0000256" key="8">
    <source>
        <dbReference type="ARBA" id="ARBA00033183"/>
    </source>
</evidence>
<accession>A0ABY5Y3L7</accession>
<evidence type="ECO:0000256" key="5">
    <source>
        <dbReference type="ARBA" id="ARBA00022801"/>
    </source>
</evidence>
<evidence type="ECO:0000256" key="2">
    <source>
        <dbReference type="ARBA" id="ARBA00022150"/>
    </source>
</evidence>
<protein>
    <recommendedName>
        <fullName evidence="2">CRISPR system Cms endoribonuclease Csm3</fullName>
    </recommendedName>
    <alternativeName>
        <fullName evidence="8">CRISPR type III A-associated RAMP protein Csm3</fullName>
    </alternativeName>
</protein>
<keyword evidence="11" id="KW-1185">Reference proteome</keyword>
<keyword evidence="7" id="KW-0051">Antiviral defense</keyword>
<keyword evidence="6" id="KW-0694">RNA-binding</keyword>
<dbReference type="Proteomes" id="UP001058120">
    <property type="component" value="Chromosome"/>
</dbReference>
<keyword evidence="3" id="KW-0540">Nuclease</keyword>
<dbReference type="NCBIfam" id="TIGR02582">
    <property type="entry name" value="cas7_TM1809"/>
    <property type="match status" value="1"/>
</dbReference>
<proteinExistence type="inferred from homology"/>
<comment type="similarity">
    <text evidence="1">Belongs to the CRISPR-associated Csm3 family.</text>
</comment>
<feature type="domain" description="CRISPR type III-associated protein" evidence="9">
    <location>
        <begin position="16"/>
        <end position="208"/>
    </location>
</feature>
<dbReference type="InterPro" id="IPR052216">
    <property type="entry name" value="CRISPR_Csm3_endoribonuclease"/>
</dbReference>